<keyword evidence="4" id="KW-1185">Reference proteome</keyword>
<gene>
    <name evidence="3" type="ORF">LOC71_08175</name>
</gene>
<keyword evidence="1" id="KW-0812">Transmembrane</keyword>
<comment type="caution">
    <text evidence="3">The sequence shown here is derived from an EMBL/GenBank/DDBJ whole genome shotgun (WGS) entry which is preliminary data.</text>
</comment>
<dbReference type="PANTHER" id="PTHR30093">
    <property type="entry name" value="GENERAL SECRETION PATHWAY PROTEIN G"/>
    <property type="match status" value="1"/>
</dbReference>
<sequence length="202" mass="22343">MRTHTRKALTLVEFIIVSAIIGILILLLLPAVQSARERARETVCKNNLRQINLALTHFCEIQKRLPDPPQPGLIGGWKFELMPYLEKSNYAAAAPVGRATVNVASAELKRPPVFSCPVRIAQTPDIAGQQGYAHYIFSPTDKRRSGYFADIPIDSSIPWGESPEITLNNLEESQGPHGGGLHFVSCFQEGVRLMLNGKVIRD</sequence>
<dbReference type="InterPro" id="IPR011453">
    <property type="entry name" value="DUF1559"/>
</dbReference>
<dbReference type="SUPFAM" id="SSF54523">
    <property type="entry name" value="Pili subunits"/>
    <property type="match status" value="1"/>
</dbReference>
<feature type="transmembrane region" description="Helical" evidence="1">
    <location>
        <begin position="12"/>
        <end position="32"/>
    </location>
</feature>
<organism evidence="3 4">
    <name type="scientific">Rhodopirellula halodulae</name>
    <dbReference type="NCBI Taxonomy" id="2894198"/>
    <lineage>
        <taxon>Bacteria</taxon>
        <taxon>Pseudomonadati</taxon>
        <taxon>Planctomycetota</taxon>
        <taxon>Planctomycetia</taxon>
        <taxon>Pirellulales</taxon>
        <taxon>Pirellulaceae</taxon>
        <taxon>Rhodopirellula</taxon>
    </lineage>
</organism>
<dbReference type="InterPro" id="IPR045584">
    <property type="entry name" value="Pilin-like"/>
</dbReference>
<keyword evidence="1" id="KW-0472">Membrane</keyword>
<evidence type="ECO:0000259" key="2">
    <source>
        <dbReference type="Pfam" id="PF07596"/>
    </source>
</evidence>
<dbReference type="Gene3D" id="3.30.700.10">
    <property type="entry name" value="Glycoprotein, Type 4 Pilin"/>
    <property type="match status" value="1"/>
</dbReference>
<protein>
    <submittedName>
        <fullName evidence="3">DUF1559 domain-containing protein</fullName>
    </submittedName>
</protein>
<name>A0ABS8NFE6_9BACT</name>
<dbReference type="EMBL" id="JAJKFW010000019">
    <property type="protein sequence ID" value="MCC9642248.1"/>
    <property type="molecule type" value="Genomic_DNA"/>
</dbReference>
<dbReference type="Proteomes" id="UP001430306">
    <property type="component" value="Unassembled WGS sequence"/>
</dbReference>
<evidence type="ECO:0000313" key="4">
    <source>
        <dbReference type="Proteomes" id="UP001430306"/>
    </source>
</evidence>
<keyword evidence="1" id="KW-1133">Transmembrane helix</keyword>
<accession>A0ABS8NFE6</accession>
<proteinExistence type="predicted"/>
<reference evidence="3" key="1">
    <citation type="submission" date="2021-11" db="EMBL/GenBank/DDBJ databases">
        <title>Genome sequence.</title>
        <authorList>
            <person name="Sun Q."/>
        </authorList>
    </citation>
    <scope>NUCLEOTIDE SEQUENCE</scope>
    <source>
        <strain evidence="3">JC740</strain>
    </source>
</reference>
<dbReference type="PANTHER" id="PTHR30093:SF2">
    <property type="entry name" value="TYPE II SECRETION SYSTEM PROTEIN H"/>
    <property type="match status" value="1"/>
</dbReference>
<dbReference type="Pfam" id="PF07596">
    <property type="entry name" value="SBP_bac_10"/>
    <property type="match status" value="1"/>
</dbReference>
<dbReference type="RefSeq" id="WP_230273039.1">
    <property type="nucleotide sequence ID" value="NZ_JAJKFW010000019.1"/>
</dbReference>
<evidence type="ECO:0000256" key="1">
    <source>
        <dbReference type="SAM" id="Phobius"/>
    </source>
</evidence>
<feature type="domain" description="DUF1559" evidence="2">
    <location>
        <begin position="33"/>
        <end position="132"/>
    </location>
</feature>
<evidence type="ECO:0000313" key="3">
    <source>
        <dbReference type="EMBL" id="MCC9642248.1"/>
    </source>
</evidence>